<evidence type="ECO:0000313" key="10">
    <source>
        <dbReference type="EMBL" id="MBY8335636.1"/>
    </source>
</evidence>
<evidence type="ECO:0000256" key="7">
    <source>
        <dbReference type="ARBA" id="ARBA00022982"/>
    </source>
</evidence>
<keyword evidence="3" id="KW-0813">Transport</keyword>
<dbReference type="Gene3D" id="1.10.468.10">
    <property type="entry name" value="Photosynthetic Reaction Center, subunit C, domain 2"/>
    <property type="match status" value="2"/>
</dbReference>
<proteinExistence type="predicted"/>
<keyword evidence="9" id="KW-1133">Transmembrane helix</keyword>
<keyword evidence="11" id="KW-1185">Reference proteome</keyword>
<comment type="caution">
    <text evidence="10">The sequence shown here is derived from an EMBL/GenBank/DDBJ whole genome shotgun (WGS) entry which is preliminary data.</text>
</comment>
<evidence type="ECO:0000256" key="2">
    <source>
        <dbReference type="ARBA" id="ARBA00015978"/>
    </source>
</evidence>
<evidence type="ECO:0000256" key="6">
    <source>
        <dbReference type="ARBA" id="ARBA00022723"/>
    </source>
</evidence>
<keyword evidence="6" id="KW-0479">Metal-binding</keyword>
<dbReference type="InterPro" id="IPR036280">
    <property type="entry name" value="Multihaem_cyt_sf"/>
</dbReference>
<dbReference type="InterPro" id="IPR003158">
    <property type="entry name" value="Photosyn_RC_cyt_c-su"/>
</dbReference>
<keyword evidence="5" id="KW-0349">Heme</keyword>
<evidence type="ECO:0000256" key="3">
    <source>
        <dbReference type="ARBA" id="ARBA00022448"/>
    </source>
</evidence>
<gene>
    <name evidence="10" type="ORF">KYN89_01110</name>
</gene>
<evidence type="ECO:0000256" key="4">
    <source>
        <dbReference type="ARBA" id="ARBA00022531"/>
    </source>
</evidence>
<accession>A0ABS7P9G9</accession>
<dbReference type="SUPFAM" id="SSF48695">
    <property type="entry name" value="Multiheme cytochromes"/>
    <property type="match status" value="1"/>
</dbReference>
<organism evidence="10 11">
    <name type="scientific">Alteriqipengyuania abyssalis</name>
    <dbReference type="NCBI Taxonomy" id="2860200"/>
    <lineage>
        <taxon>Bacteria</taxon>
        <taxon>Pseudomonadati</taxon>
        <taxon>Pseudomonadota</taxon>
        <taxon>Alphaproteobacteria</taxon>
        <taxon>Sphingomonadales</taxon>
        <taxon>Erythrobacteraceae</taxon>
        <taxon>Alteriqipengyuania</taxon>
    </lineage>
</organism>
<keyword evidence="9" id="KW-0472">Membrane</keyword>
<keyword evidence="4" id="KW-0602">Photosynthesis</keyword>
<dbReference type="Pfam" id="PF02276">
    <property type="entry name" value="CytoC_RC"/>
    <property type="match status" value="1"/>
</dbReference>
<evidence type="ECO:0000256" key="1">
    <source>
        <dbReference type="ARBA" id="ARBA00003196"/>
    </source>
</evidence>
<dbReference type="EMBL" id="JAHWXP010000001">
    <property type="protein sequence ID" value="MBY8335636.1"/>
    <property type="molecule type" value="Genomic_DNA"/>
</dbReference>
<feature type="transmembrane region" description="Helical" evidence="9">
    <location>
        <begin position="12"/>
        <end position="34"/>
    </location>
</feature>
<dbReference type="Proteomes" id="UP000759298">
    <property type="component" value="Unassembled WGS sequence"/>
</dbReference>
<protein>
    <recommendedName>
        <fullName evidence="2">Photosynthetic reaction center cytochrome c subunit</fullName>
    </recommendedName>
</protein>
<comment type="function">
    <text evidence="1">The reaction center of purple bacteria contains a tightly bound cytochrome molecule which re-reduces the photo oxidized primary electron donor.</text>
</comment>
<dbReference type="CDD" id="cd09224">
    <property type="entry name" value="CytoC_RC"/>
    <property type="match status" value="1"/>
</dbReference>
<reference evidence="10 11" key="1">
    <citation type="submission" date="2021-07" db="EMBL/GenBank/DDBJ databases">
        <title>Alteriqipengyuania abyssalis NZ-12B nov, sp.nov isolated from deep sea sponge in pacific ocean.</title>
        <authorList>
            <person name="Tareen S."/>
            <person name="Wink J."/>
        </authorList>
    </citation>
    <scope>NUCLEOTIDE SEQUENCE [LARGE SCALE GENOMIC DNA]</scope>
    <source>
        <strain evidence="10 11">NZ-12B</strain>
    </source>
</reference>
<keyword evidence="8" id="KW-0408">Iron</keyword>
<keyword evidence="9" id="KW-0812">Transmembrane</keyword>
<evidence type="ECO:0000256" key="5">
    <source>
        <dbReference type="ARBA" id="ARBA00022617"/>
    </source>
</evidence>
<sequence>MTPLEKRPRSSLLGVFLLAAAFATLLFVVLVPTWDAPWDPIESREWGWRGIAMNTFTSERTRSDPLNLVPASIEPFEARGVSAGEAYENIQVLGDLDAAQFDHLMLSITEWVAPEEGCAYCHNPDASFAADDMYTKKVARRMLTMVRDINANSRHVGNVGVTCYTCHRGQGVPQRHWFKAAEPKPPMGGIVGKPPPWNRTAKTMRDFFPRAPFENYLLDDQQIMGAQARSVSGEVTDLADLENIYILMMQMSDGLGGNCNFCHNSRAFADWSQSTPKRITAWYGIRMTRGINRDYLTKMHDLFPADRLGPLGDVAKVDCGTCHNGMSRPLGGAPMARGYEGLRGPGSGSAITRETAFETRLPYEAEITEPAPTPASLQQGGE</sequence>
<evidence type="ECO:0000256" key="8">
    <source>
        <dbReference type="ARBA" id="ARBA00023004"/>
    </source>
</evidence>
<dbReference type="InterPro" id="IPR023119">
    <property type="entry name" value="Multihaem_cyt_PRC_cyt_su-like"/>
</dbReference>
<evidence type="ECO:0000256" key="9">
    <source>
        <dbReference type="SAM" id="Phobius"/>
    </source>
</evidence>
<dbReference type="NCBIfam" id="NF040706">
    <property type="entry name" value="photo_cyt_PufC"/>
    <property type="match status" value="1"/>
</dbReference>
<name>A0ABS7P9G9_9SPHN</name>
<dbReference type="RefSeq" id="WP_222823418.1">
    <property type="nucleotide sequence ID" value="NZ_JAHWXP010000001.1"/>
</dbReference>
<keyword evidence="7" id="KW-0249">Electron transport</keyword>
<evidence type="ECO:0000313" key="11">
    <source>
        <dbReference type="Proteomes" id="UP000759298"/>
    </source>
</evidence>